<name>A0A1S0TRQ8_LOALO</name>
<dbReference type="KEGG" id="loa:LOAG_09797"/>
<dbReference type="InParanoid" id="A0A1S0TRQ8"/>
<dbReference type="AlphaFoldDB" id="A0A1S0TRQ8"/>
<feature type="non-terminal residue" evidence="1">
    <location>
        <position position="1"/>
    </location>
</feature>
<proteinExistence type="predicted"/>
<dbReference type="CTD" id="9947237"/>
<evidence type="ECO:0000313" key="1">
    <source>
        <dbReference type="EMBL" id="EFO18700.1"/>
    </source>
</evidence>
<protein>
    <submittedName>
        <fullName evidence="1">Uncharacterized protein</fullName>
    </submittedName>
</protein>
<dbReference type="GeneID" id="9947237"/>
<organism evidence="1">
    <name type="scientific">Loa loa</name>
    <name type="common">Eye worm</name>
    <name type="synonym">Filaria loa</name>
    <dbReference type="NCBI Taxonomy" id="7209"/>
    <lineage>
        <taxon>Eukaryota</taxon>
        <taxon>Metazoa</taxon>
        <taxon>Ecdysozoa</taxon>
        <taxon>Nematoda</taxon>
        <taxon>Chromadorea</taxon>
        <taxon>Rhabditida</taxon>
        <taxon>Spirurina</taxon>
        <taxon>Spiruromorpha</taxon>
        <taxon>Filarioidea</taxon>
        <taxon>Onchocercidae</taxon>
        <taxon>Loa</taxon>
    </lineage>
</organism>
<sequence>LYQAKNSKQGNRANHCTTVKLTYLSEIHDQNKFLELFQRENAESQTTVD</sequence>
<dbReference type="EMBL" id="JH712128">
    <property type="protein sequence ID" value="EFO18700.1"/>
    <property type="molecule type" value="Genomic_DNA"/>
</dbReference>
<reference evidence="1" key="1">
    <citation type="submission" date="2012-04" db="EMBL/GenBank/DDBJ databases">
        <title>The Genome Sequence of Loa loa.</title>
        <authorList>
            <consortium name="The Broad Institute Genome Sequencing Platform"/>
            <consortium name="Broad Institute Genome Sequencing Center for Infectious Disease"/>
            <person name="Nutman T.B."/>
            <person name="Fink D.L."/>
            <person name="Russ C."/>
            <person name="Young S."/>
            <person name="Zeng Q."/>
            <person name="Gargeya S."/>
            <person name="Alvarado L."/>
            <person name="Berlin A."/>
            <person name="Chapman S.B."/>
            <person name="Chen Z."/>
            <person name="Freedman E."/>
            <person name="Gellesch M."/>
            <person name="Goldberg J."/>
            <person name="Griggs A."/>
            <person name="Gujja S."/>
            <person name="Heilman E.R."/>
            <person name="Heiman D."/>
            <person name="Howarth C."/>
            <person name="Mehta T."/>
            <person name="Neiman D."/>
            <person name="Pearson M."/>
            <person name="Roberts A."/>
            <person name="Saif S."/>
            <person name="Shea T."/>
            <person name="Shenoy N."/>
            <person name="Sisk P."/>
            <person name="Stolte C."/>
            <person name="Sykes S."/>
            <person name="White J."/>
            <person name="Yandava C."/>
            <person name="Haas B."/>
            <person name="Henn M.R."/>
            <person name="Nusbaum C."/>
            <person name="Birren B."/>
        </authorList>
    </citation>
    <scope>NUCLEOTIDE SEQUENCE [LARGE SCALE GENOMIC DNA]</scope>
</reference>
<gene>
    <name evidence="1" type="ORF">LOAG_09797</name>
</gene>
<dbReference type="RefSeq" id="XP_003145372.1">
    <property type="nucleotide sequence ID" value="XM_003145324.1"/>
</dbReference>
<accession>A0A1S0TRQ8</accession>